<dbReference type="InterPro" id="IPR003526">
    <property type="entry name" value="MECDP_synthase"/>
</dbReference>
<gene>
    <name evidence="2" type="ORF">METZ01_LOCUS391919</name>
</gene>
<reference evidence="2" key="1">
    <citation type="submission" date="2018-05" db="EMBL/GenBank/DDBJ databases">
        <authorList>
            <person name="Lanie J.A."/>
            <person name="Ng W.-L."/>
            <person name="Kazmierczak K.M."/>
            <person name="Andrzejewski T.M."/>
            <person name="Davidsen T.M."/>
            <person name="Wayne K.J."/>
            <person name="Tettelin H."/>
            <person name="Glass J.I."/>
            <person name="Rusch D."/>
            <person name="Podicherti R."/>
            <person name="Tsui H.-C.T."/>
            <person name="Winkler M.E."/>
        </authorList>
    </citation>
    <scope>NUCLEOTIDE SEQUENCE</scope>
</reference>
<dbReference type="Gene3D" id="3.30.1330.50">
    <property type="entry name" value="2-C-methyl-D-erythritol 2,4-cyclodiphosphate synthase"/>
    <property type="match status" value="1"/>
</dbReference>
<dbReference type="GO" id="GO:0016114">
    <property type="term" value="P:terpenoid biosynthetic process"/>
    <property type="evidence" value="ECO:0007669"/>
    <property type="project" value="InterPro"/>
</dbReference>
<feature type="domain" description="2-C-methyl-D-erythritol 2,4-cyclodiphosphate synthase" evidence="1">
    <location>
        <begin position="1"/>
        <end position="24"/>
    </location>
</feature>
<sequence>MGDIGDHFPDTNPKYKGVDSKILL</sequence>
<evidence type="ECO:0000313" key="2">
    <source>
        <dbReference type="EMBL" id="SVD39065.1"/>
    </source>
</evidence>
<accession>A0A382UZ61</accession>
<feature type="non-terminal residue" evidence="2">
    <location>
        <position position="24"/>
    </location>
</feature>
<organism evidence="2">
    <name type="scientific">marine metagenome</name>
    <dbReference type="NCBI Taxonomy" id="408172"/>
    <lineage>
        <taxon>unclassified sequences</taxon>
        <taxon>metagenomes</taxon>
        <taxon>ecological metagenomes</taxon>
    </lineage>
</organism>
<evidence type="ECO:0000259" key="1">
    <source>
        <dbReference type="Pfam" id="PF02542"/>
    </source>
</evidence>
<proteinExistence type="predicted"/>
<dbReference type="AlphaFoldDB" id="A0A382UZ61"/>
<name>A0A382UZ61_9ZZZZ</name>
<dbReference type="EMBL" id="UINC01147630">
    <property type="protein sequence ID" value="SVD39065.1"/>
    <property type="molecule type" value="Genomic_DNA"/>
</dbReference>
<protein>
    <recommendedName>
        <fullName evidence="1">2-C-methyl-D-erythritol 2,4-cyclodiphosphate synthase domain-containing protein</fullName>
    </recommendedName>
</protein>
<dbReference type="InterPro" id="IPR036571">
    <property type="entry name" value="MECDP_synthase_sf"/>
</dbReference>
<dbReference type="Pfam" id="PF02542">
    <property type="entry name" value="YgbB"/>
    <property type="match status" value="1"/>
</dbReference>
<dbReference type="GO" id="GO:0008685">
    <property type="term" value="F:2-C-methyl-D-erythritol 2,4-cyclodiphosphate synthase activity"/>
    <property type="evidence" value="ECO:0007669"/>
    <property type="project" value="InterPro"/>
</dbReference>
<dbReference type="SUPFAM" id="SSF69765">
    <property type="entry name" value="IpsF-like"/>
    <property type="match status" value="1"/>
</dbReference>